<evidence type="ECO:0000256" key="1">
    <source>
        <dbReference type="SAM" id="Phobius"/>
    </source>
</evidence>
<evidence type="ECO:0000313" key="3">
    <source>
        <dbReference type="Proteomes" id="UP000660885"/>
    </source>
</evidence>
<dbReference type="InterPro" id="IPR022109">
    <property type="entry name" value="DUF3649"/>
</dbReference>
<sequence length="90" mass="9215">MTRPADLIGRILAAALGGYALAYASTGALALLLPVPRADAVYISATLAFLPYLAAILWAFGARSASRAWTGLLVATAPCAAILLLGWPTS</sequence>
<proteinExistence type="predicted"/>
<reference evidence="2 3" key="1">
    <citation type="submission" date="2021-01" db="EMBL/GenBank/DDBJ databases">
        <title>Belnapia mucosa sp. nov. and Belnapia arida sp. nov., isolated from the Tabernas Desert (Almeria, Spain).</title>
        <authorList>
            <person name="Molina-Menor E."/>
            <person name="Vidal-Verdu A."/>
            <person name="Calonge A."/>
            <person name="Satari L."/>
            <person name="Pereto J."/>
            <person name="Porcar M."/>
        </authorList>
    </citation>
    <scope>NUCLEOTIDE SEQUENCE [LARGE SCALE GENOMIC DNA]</scope>
    <source>
        <strain evidence="2 3">T18</strain>
    </source>
</reference>
<protein>
    <submittedName>
        <fullName evidence="2">DUF3649 domain-containing protein</fullName>
    </submittedName>
</protein>
<keyword evidence="1" id="KW-0472">Membrane</keyword>
<keyword evidence="1" id="KW-1133">Transmembrane helix</keyword>
<keyword evidence="1" id="KW-0812">Transmembrane</keyword>
<keyword evidence="3" id="KW-1185">Reference proteome</keyword>
<feature type="transmembrane region" description="Helical" evidence="1">
    <location>
        <begin position="40"/>
        <end position="61"/>
    </location>
</feature>
<dbReference type="RefSeq" id="WP_202835826.1">
    <property type="nucleotide sequence ID" value="NZ_JAETWB010000074.1"/>
</dbReference>
<accession>A0ABS1UGT0</accession>
<feature type="transmembrane region" description="Helical" evidence="1">
    <location>
        <begin position="68"/>
        <end position="87"/>
    </location>
</feature>
<evidence type="ECO:0000313" key="2">
    <source>
        <dbReference type="EMBL" id="MBL6082496.1"/>
    </source>
</evidence>
<organism evidence="2 3">
    <name type="scientific">Belnapia arida</name>
    <dbReference type="NCBI Taxonomy" id="2804533"/>
    <lineage>
        <taxon>Bacteria</taxon>
        <taxon>Pseudomonadati</taxon>
        <taxon>Pseudomonadota</taxon>
        <taxon>Alphaproteobacteria</taxon>
        <taxon>Acetobacterales</taxon>
        <taxon>Roseomonadaceae</taxon>
        <taxon>Belnapia</taxon>
    </lineage>
</organism>
<dbReference type="Proteomes" id="UP000660885">
    <property type="component" value="Unassembled WGS sequence"/>
</dbReference>
<dbReference type="Pfam" id="PF12365">
    <property type="entry name" value="DUF3649"/>
    <property type="match status" value="1"/>
</dbReference>
<comment type="caution">
    <text evidence="2">The sequence shown here is derived from an EMBL/GenBank/DDBJ whole genome shotgun (WGS) entry which is preliminary data.</text>
</comment>
<dbReference type="EMBL" id="JAETWB010000074">
    <property type="protein sequence ID" value="MBL6082496.1"/>
    <property type="molecule type" value="Genomic_DNA"/>
</dbReference>
<gene>
    <name evidence="2" type="ORF">JMJ56_31510</name>
</gene>
<name>A0ABS1UGT0_9PROT</name>